<evidence type="ECO:0008006" key="4">
    <source>
        <dbReference type="Google" id="ProtNLM"/>
    </source>
</evidence>
<feature type="region of interest" description="Disordered" evidence="1">
    <location>
        <begin position="1"/>
        <end position="71"/>
    </location>
</feature>
<accession>A0AA40FCP6</accession>
<evidence type="ECO:0000313" key="3">
    <source>
        <dbReference type="Proteomes" id="UP001177670"/>
    </source>
</evidence>
<evidence type="ECO:0000313" key="2">
    <source>
        <dbReference type="EMBL" id="KAK1116537.1"/>
    </source>
</evidence>
<name>A0AA40FCP6_9HYME</name>
<dbReference type="Proteomes" id="UP001177670">
    <property type="component" value="Unassembled WGS sequence"/>
</dbReference>
<comment type="caution">
    <text evidence="2">The sequence shown here is derived from an EMBL/GenBank/DDBJ whole genome shotgun (WGS) entry which is preliminary data.</text>
</comment>
<evidence type="ECO:0000256" key="1">
    <source>
        <dbReference type="SAM" id="MobiDB-lite"/>
    </source>
</evidence>
<feature type="compositionally biased region" description="Basic and acidic residues" evidence="1">
    <location>
        <begin position="26"/>
        <end position="36"/>
    </location>
</feature>
<proteinExistence type="predicted"/>
<organism evidence="2 3">
    <name type="scientific">Melipona bicolor</name>
    <dbReference type="NCBI Taxonomy" id="60889"/>
    <lineage>
        <taxon>Eukaryota</taxon>
        <taxon>Metazoa</taxon>
        <taxon>Ecdysozoa</taxon>
        <taxon>Arthropoda</taxon>
        <taxon>Hexapoda</taxon>
        <taxon>Insecta</taxon>
        <taxon>Pterygota</taxon>
        <taxon>Neoptera</taxon>
        <taxon>Endopterygota</taxon>
        <taxon>Hymenoptera</taxon>
        <taxon>Apocrita</taxon>
        <taxon>Aculeata</taxon>
        <taxon>Apoidea</taxon>
        <taxon>Anthophila</taxon>
        <taxon>Apidae</taxon>
        <taxon>Melipona</taxon>
    </lineage>
</organism>
<protein>
    <recommendedName>
        <fullName evidence="4">40S ribosomal protein S10</fullName>
    </recommendedName>
</protein>
<gene>
    <name evidence="2" type="ORF">K0M31_018999</name>
</gene>
<dbReference type="EMBL" id="JAHYIQ010000071">
    <property type="protein sequence ID" value="KAK1116537.1"/>
    <property type="molecule type" value="Genomic_DNA"/>
</dbReference>
<sequence>MQSLKSKGQTRSEAARPRPATGARSETSRSTEDRAGYRRGPGGAAGPGDKKADAGTGDVEFRGGFGRGKPQ</sequence>
<keyword evidence="3" id="KW-1185">Reference proteome</keyword>
<feature type="compositionally biased region" description="Polar residues" evidence="1">
    <location>
        <begin position="1"/>
        <end position="12"/>
    </location>
</feature>
<dbReference type="AlphaFoldDB" id="A0AA40FCP6"/>
<reference evidence="2" key="1">
    <citation type="submission" date="2021-10" db="EMBL/GenBank/DDBJ databases">
        <title>Melipona bicolor Genome sequencing and assembly.</title>
        <authorList>
            <person name="Araujo N.S."/>
            <person name="Arias M.C."/>
        </authorList>
    </citation>
    <scope>NUCLEOTIDE SEQUENCE</scope>
    <source>
        <strain evidence="2">USP_2M_L1-L4_2017</strain>
        <tissue evidence="2">Whole body</tissue>
    </source>
</reference>